<feature type="region of interest" description="Disordered" evidence="1">
    <location>
        <begin position="1"/>
        <end position="69"/>
    </location>
</feature>
<protein>
    <submittedName>
        <fullName evidence="2">Uncharacterized protein</fullName>
    </submittedName>
</protein>
<sequence length="69" mass="7733">MEMQALAALAVDPKRGTGYVPQTEDESDNEGVDQVSDDLEEEDEEEEDVELEDSDEEEAEEEEEGEDIP</sequence>
<accession>A0A2P8HNS8</accession>
<dbReference type="Proteomes" id="UP000240971">
    <property type="component" value="Unassembled WGS sequence"/>
</dbReference>
<dbReference type="RefSeq" id="WP_158266981.1">
    <property type="nucleotide sequence ID" value="NZ_PYAW01000002.1"/>
</dbReference>
<name>A0A2P8HNS8_CHINA</name>
<organism evidence="2 3">
    <name type="scientific">Chitinophaga niastensis</name>
    <dbReference type="NCBI Taxonomy" id="536980"/>
    <lineage>
        <taxon>Bacteria</taxon>
        <taxon>Pseudomonadati</taxon>
        <taxon>Bacteroidota</taxon>
        <taxon>Chitinophagia</taxon>
        <taxon>Chitinophagales</taxon>
        <taxon>Chitinophagaceae</taxon>
        <taxon>Chitinophaga</taxon>
    </lineage>
</organism>
<evidence type="ECO:0000256" key="1">
    <source>
        <dbReference type="SAM" id="MobiDB-lite"/>
    </source>
</evidence>
<reference evidence="2 3" key="1">
    <citation type="submission" date="2018-03" db="EMBL/GenBank/DDBJ databases">
        <title>Genomic Encyclopedia of Archaeal and Bacterial Type Strains, Phase II (KMG-II): from individual species to whole genera.</title>
        <authorList>
            <person name="Goeker M."/>
        </authorList>
    </citation>
    <scope>NUCLEOTIDE SEQUENCE [LARGE SCALE GENOMIC DNA]</scope>
    <source>
        <strain evidence="2 3">DSM 24859</strain>
    </source>
</reference>
<evidence type="ECO:0000313" key="3">
    <source>
        <dbReference type="Proteomes" id="UP000240971"/>
    </source>
</evidence>
<keyword evidence="3" id="KW-1185">Reference proteome</keyword>
<feature type="compositionally biased region" description="Acidic residues" evidence="1">
    <location>
        <begin position="23"/>
        <end position="69"/>
    </location>
</feature>
<evidence type="ECO:0000313" key="2">
    <source>
        <dbReference type="EMBL" id="PSL47827.1"/>
    </source>
</evidence>
<comment type="caution">
    <text evidence="2">The sequence shown here is derived from an EMBL/GenBank/DDBJ whole genome shotgun (WGS) entry which is preliminary data.</text>
</comment>
<dbReference type="EMBL" id="PYAW01000002">
    <property type="protein sequence ID" value="PSL47827.1"/>
    <property type="molecule type" value="Genomic_DNA"/>
</dbReference>
<dbReference type="AlphaFoldDB" id="A0A2P8HNS8"/>
<proteinExistence type="predicted"/>
<gene>
    <name evidence="2" type="ORF">CLV51_102687</name>
</gene>